<comment type="caution">
    <text evidence="9">The sequence shown here is derived from an EMBL/GenBank/DDBJ whole genome shotgun (WGS) entry which is preliminary data.</text>
</comment>
<dbReference type="GO" id="GO:0046872">
    <property type="term" value="F:metal ion binding"/>
    <property type="evidence" value="ECO:0007669"/>
    <property type="project" value="UniProtKB-KW"/>
</dbReference>
<evidence type="ECO:0000256" key="1">
    <source>
        <dbReference type="ARBA" id="ARBA00004141"/>
    </source>
</evidence>
<feature type="compositionally biased region" description="Low complexity" evidence="8">
    <location>
        <begin position="28"/>
        <end position="41"/>
    </location>
</feature>
<dbReference type="CDD" id="cd03499">
    <property type="entry name" value="SQR_TypeC_SdhC"/>
    <property type="match status" value="1"/>
</dbReference>
<keyword evidence="4" id="KW-0479">Metal-binding</keyword>
<dbReference type="Gene3D" id="1.20.1300.10">
    <property type="entry name" value="Fumarate reductase/succinate dehydrogenase, transmembrane subunit"/>
    <property type="match status" value="1"/>
</dbReference>
<dbReference type="EMBL" id="JAAAJB010000329">
    <property type="protein sequence ID" value="KAG0258320.1"/>
    <property type="molecule type" value="Genomic_DNA"/>
</dbReference>
<organism evidence="9 10">
    <name type="scientific">Actinomortierella ambigua</name>
    <dbReference type="NCBI Taxonomy" id="1343610"/>
    <lineage>
        <taxon>Eukaryota</taxon>
        <taxon>Fungi</taxon>
        <taxon>Fungi incertae sedis</taxon>
        <taxon>Mucoromycota</taxon>
        <taxon>Mortierellomycotina</taxon>
        <taxon>Mortierellomycetes</taxon>
        <taxon>Mortierellales</taxon>
        <taxon>Mortierellaceae</taxon>
        <taxon>Actinomortierella</taxon>
    </lineage>
</organism>
<dbReference type="GO" id="GO:0009055">
    <property type="term" value="F:electron transfer activity"/>
    <property type="evidence" value="ECO:0007669"/>
    <property type="project" value="InterPro"/>
</dbReference>
<dbReference type="NCBIfam" id="TIGR02970">
    <property type="entry name" value="succ_dehyd_cytB"/>
    <property type="match status" value="1"/>
</dbReference>
<evidence type="ECO:0000256" key="8">
    <source>
        <dbReference type="SAM" id="MobiDB-lite"/>
    </source>
</evidence>
<dbReference type="Proteomes" id="UP000807716">
    <property type="component" value="Unassembled WGS sequence"/>
</dbReference>
<reference evidence="9" key="1">
    <citation type="journal article" date="2020" name="Fungal Divers.">
        <title>Resolving the Mortierellaceae phylogeny through synthesis of multi-gene phylogenetics and phylogenomics.</title>
        <authorList>
            <person name="Vandepol N."/>
            <person name="Liber J."/>
            <person name="Desiro A."/>
            <person name="Na H."/>
            <person name="Kennedy M."/>
            <person name="Barry K."/>
            <person name="Grigoriev I.V."/>
            <person name="Miller A.N."/>
            <person name="O'Donnell K."/>
            <person name="Stajich J.E."/>
            <person name="Bonito G."/>
        </authorList>
    </citation>
    <scope>NUCLEOTIDE SEQUENCE</scope>
    <source>
        <strain evidence="9">BC1065</strain>
    </source>
</reference>
<evidence type="ECO:0000256" key="5">
    <source>
        <dbReference type="ARBA" id="ARBA00022989"/>
    </source>
</evidence>
<evidence type="ECO:0000256" key="7">
    <source>
        <dbReference type="ARBA" id="ARBA00023136"/>
    </source>
</evidence>
<dbReference type="SUPFAM" id="SSF81343">
    <property type="entry name" value="Fumarate reductase respiratory complex transmembrane subunits"/>
    <property type="match status" value="1"/>
</dbReference>
<dbReference type="OrthoDB" id="588261at2759"/>
<comment type="subcellular location">
    <subcellularLocation>
        <location evidence="1">Membrane</location>
        <topology evidence="1">Multi-pass membrane protein</topology>
    </subcellularLocation>
</comment>
<keyword evidence="2" id="KW-0349">Heme</keyword>
<gene>
    <name evidence="9" type="primary">SDH3</name>
    <name evidence="9" type="ORF">DFQ27_004696</name>
</gene>
<keyword evidence="6" id="KW-0408">Iron</keyword>
<dbReference type="InterPro" id="IPR000701">
    <property type="entry name" value="SuccDH_FuR_B_TM-su"/>
</dbReference>
<evidence type="ECO:0000256" key="6">
    <source>
        <dbReference type="ARBA" id="ARBA00023004"/>
    </source>
</evidence>
<dbReference type="AlphaFoldDB" id="A0A9P6Q2F1"/>
<evidence type="ECO:0000313" key="10">
    <source>
        <dbReference type="Proteomes" id="UP000807716"/>
    </source>
</evidence>
<keyword evidence="5" id="KW-1133">Transmembrane helix</keyword>
<dbReference type="InterPro" id="IPR018495">
    <property type="entry name" value="Succ_DH_cyt_bsu_CS"/>
</dbReference>
<dbReference type="GO" id="GO:0006121">
    <property type="term" value="P:mitochondrial electron transport, succinate to ubiquinone"/>
    <property type="evidence" value="ECO:0007669"/>
    <property type="project" value="TreeGrafter"/>
</dbReference>
<evidence type="ECO:0000256" key="2">
    <source>
        <dbReference type="ARBA" id="ARBA00022617"/>
    </source>
</evidence>
<name>A0A9P6Q2F1_9FUNG</name>
<keyword evidence="3" id="KW-0812">Transmembrane</keyword>
<dbReference type="Pfam" id="PF01127">
    <property type="entry name" value="Sdh_cyt"/>
    <property type="match status" value="1"/>
</dbReference>
<dbReference type="PANTHER" id="PTHR10978">
    <property type="entry name" value="SUCCINATE DEHYDROGENASE CYTOCHROME B560 SUBUNIT"/>
    <property type="match status" value="1"/>
</dbReference>
<accession>A0A9P6Q2F1</accession>
<dbReference type="GO" id="GO:0005739">
    <property type="term" value="C:mitochondrion"/>
    <property type="evidence" value="ECO:0007669"/>
    <property type="project" value="GOC"/>
</dbReference>
<protein>
    <submittedName>
        <fullName evidence="9">Cytochrome b subunit of succinate dehydrogenase, Sdh3p</fullName>
    </submittedName>
</protein>
<evidence type="ECO:0000256" key="3">
    <source>
        <dbReference type="ARBA" id="ARBA00022692"/>
    </source>
</evidence>
<proteinExistence type="predicted"/>
<feature type="region of interest" description="Disordered" evidence="8">
    <location>
        <begin position="28"/>
        <end position="47"/>
    </location>
</feature>
<sequence length="194" mass="20981">MFATRAAAPLRTATQTVAMAARARVMAPVGTRQPQQQQQQQKLEPLQDPVTDIISTSNPNQETYKTAPLIEQRKNRPLSPHITHYQPQLTWVMSGFHRFTGGALAAGFYAGAIGYAAGIPLDSATIVSTVAMVPVAVKIPVKLLIAYPFTFHVFNGMRHLMWDTTNGLSMKGVYQTGYAVLGLSAVSSLGLALL</sequence>
<dbReference type="InterPro" id="IPR034804">
    <property type="entry name" value="SQR/QFR_C/D"/>
</dbReference>
<dbReference type="GO" id="GO:0006099">
    <property type="term" value="P:tricarboxylic acid cycle"/>
    <property type="evidence" value="ECO:0007669"/>
    <property type="project" value="InterPro"/>
</dbReference>
<keyword evidence="10" id="KW-1185">Reference proteome</keyword>
<evidence type="ECO:0000256" key="4">
    <source>
        <dbReference type="ARBA" id="ARBA00022723"/>
    </source>
</evidence>
<keyword evidence="7" id="KW-0472">Membrane</keyword>
<dbReference type="PROSITE" id="PS01000">
    <property type="entry name" value="SDH_CYT_1"/>
    <property type="match status" value="1"/>
</dbReference>
<dbReference type="PANTHER" id="PTHR10978:SF5">
    <property type="entry name" value="SUCCINATE DEHYDROGENASE CYTOCHROME B560 SUBUNIT, MITOCHONDRIAL"/>
    <property type="match status" value="1"/>
</dbReference>
<evidence type="ECO:0000313" key="9">
    <source>
        <dbReference type="EMBL" id="KAG0258320.1"/>
    </source>
</evidence>
<dbReference type="InterPro" id="IPR014314">
    <property type="entry name" value="Succ_DH_cytb556"/>
</dbReference>
<dbReference type="GO" id="GO:0016020">
    <property type="term" value="C:membrane"/>
    <property type="evidence" value="ECO:0007669"/>
    <property type="project" value="UniProtKB-SubCell"/>
</dbReference>